<dbReference type="SUPFAM" id="SSF52799">
    <property type="entry name" value="(Phosphotyrosine protein) phosphatases II"/>
    <property type="match status" value="1"/>
</dbReference>
<proteinExistence type="inferred from homology"/>
<dbReference type="Gene3D" id="3.90.190.10">
    <property type="entry name" value="Protein tyrosine phosphatase superfamily"/>
    <property type="match status" value="1"/>
</dbReference>
<dbReference type="CDD" id="cd14498">
    <property type="entry name" value="DSP"/>
    <property type="match status" value="1"/>
</dbReference>
<dbReference type="PANTHER" id="PTHR10159">
    <property type="entry name" value="DUAL SPECIFICITY PROTEIN PHOSPHATASE"/>
    <property type="match status" value="1"/>
</dbReference>
<dbReference type="EnsemblProtists" id="EOD13214">
    <property type="protein sequence ID" value="EOD13214"/>
    <property type="gene ID" value="EMIHUDRAFT_103987"/>
</dbReference>
<evidence type="ECO:0000256" key="3">
    <source>
        <dbReference type="ARBA" id="ARBA00022801"/>
    </source>
</evidence>
<evidence type="ECO:0000259" key="6">
    <source>
        <dbReference type="PROSITE" id="PS50056"/>
    </source>
</evidence>
<dbReference type="GeneID" id="17259350"/>
<feature type="domain" description="Tyrosine specific protein phosphatases" evidence="6">
    <location>
        <begin position="111"/>
        <end position="172"/>
    </location>
</feature>
<dbReference type="RefSeq" id="XP_005765643.1">
    <property type="nucleotide sequence ID" value="XM_005765586.1"/>
</dbReference>
<dbReference type="InterPro" id="IPR020422">
    <property type="entry name" value="TYR_PHOSPHATASE_DUAL_dom"/>
</dbReference>
<dbReference type="PROSITE" id="PS50054">
    <property type="entry name" value="TYR_PHOSPHATASE_DUAL"/>
    <property type="match status" value="1"/>
</dbReference>
<evidence type="ECO:0000259" key="5">
    <source>
        <dbReference type="PROSITE" id="PS50054"/>
    </source>
</evidence>
<keyword evidence="8" id="KW-1185">Reference proteome</keyword>
<dbReference type="Proteomes" id="UP000013827">
    <property type="component" value="Unassembled WGS sequence"/>
</dbReference>
<dbReference type="GO" id="GO:0008330">
    <property type="term" value="F:protein tyrosine/threonine phosphatase activity"/>
    <property type="evidence" value="ECO:0007669"/>
    <property type="project" value="TreeGrafter"/>
</dbReference>
<dbReference type="Pfam" id="PF00782">
    <property type="entry name" value="DSPc"/>
    <property type="match status" value="1"/>
</dbReference>
<evidence type="ECO:0000256" key="2">
    <source>
        <dbReference type="ARBA" id="ARBA00013064"/>
    </source>
</evidence>
<reference evidence="8" key="1">
    <citation type="journal article" date="2013" name="Nature">
        <title>Pan genome of the phytoplankton Emiliania underpins its global distribution.</title>
        <authorList>
            <person name="Read B.A."/>
            <person name="Kegel J."/>
            <person name="Klute M.J."/>
            <person name="Kuo A."/>
            <person name="Lefebvre S.C."/>
            <person name="Maumus F."/>
            <person name="Mayer C."/>
            <person name="Miller J."/>
            <person name="Monier A."/>
            <person name="Salamov A."/>
            <person name="Young J."/>
            <person name="Aguilar M."/>
            <person name="Claverie J.M."/>
            <person name="Frickenhaus S."/>
            <person name="Gonzalez K."/>
            <person name="Herman E.K."/>
            <person name="Lin Y.C."/>
            <person name="Napier J."/>
            <person name="Ogata H."/>
            <person name="Sarno A.F."/>
            <person name="Shmutz J."/>
            <person name="Schroeder D."/>
            <person name="de Vargas C."/>
            <person name="Verret F."/>
            <person name="von Dassow P."/>
            <person name="Valentin K."/>
            <person name="Van de Peer Y."/>
            <person name="Wheeler G."/>
            <person name="Dacks J.B."/>
            <person name="Delwiche C.F."/>
            <person name="Dyhrman S.T."/>
            <person name="Glockner G."/>
            <person name="John U."/>
            <person name="Richards T."/>
            <person name="Worden A.Z."/>
            <person name="Zhang X."/>
            <person name="Grigoriev I.V."/>
            <person name="Allen A.E."/>
            <person name="Bidle K."/>
            <person name="Borodovsky M."/>
            <person name="Bowler C."/>
            <person name="Brownlee C."/>
            <person name="Cock J.M."/>
            <person name="Elias M."/>
            <person name="Gladyshev V.N."/>
            <person name="Groth M."/>
            <person name="Guda C."/>
            <person name="Hadaegh A."/>
            <person name="Iglesias-Rodriguez M.D."/>
            <person name="Jenkins J."/>
            <person name="Jones B.M."/>
            <person name="Lawson T."/>
            <person name="Leese F."/>
            <person name="Lindquist E."/>
            <person name="Lobanov A."/>
            <person name="Lomsadze A."/>
            <person name="Malik S.B."/>
            <person name="Marsh M.E."/>
            <person name="Mackinder L."/>
            <person name="Mock T."/>
            <person name="Mueller-Roeber B."/>
            <person name="Pagarete A."/>
            <person name="Parker M."/>
            <person name="Probert I."/>
            <person name="Quesneville H."/>
            <person name="Raines C."/>
            <person name="Rensing S.A."/>
            <person name="Riano-Pachon D.M."/>
            <person name="Richier S."/>
            <person name="Rokitta S."/>
            <person name="Shiraiwa Y."/>
            <person name="Soanes D.M."/>
            <person name="van der Giezen M."/>
            <person name="Wahlund T.M."/>
            <person name="Williams B."/>
            <person name="Wilson W."/>
            <person name="Wolfe G."/>
            <person name="Wurch L.L."/>
        </authorList>
    </citation>
    <scope>NUCLEOTIDE SEQUENCE</scope>
</reference>
<dbReference type="AlphaFoldDB" id="A0A0D3IPM9"/>
<comment type="similarity">
    <text evidence="1">Belongs to the protein-tyrosine phosphatase family. Non-receptor class dual specificity subfamily.</text>
</comment>
<evidence type="ECO:0000256" key="1">
    <source>
        <dbReference type="ARBA" id="ARBA00008601"/>
    </source>
</evidence>
<dbReference type="STRING" id="2903.R1DWV1"/>
<reference evidence="7" key="2">
    <citation type="submission" date="2024-10" db="UniProtKB">
        <authorList>
            <consortium name="EnsemblProtists"/>
        </authorList>
    </citation>
    <scope>IDENTIFICATION</scope>
</reference>
<feature type="domain" description="Tyrosine-protein phosphatase" evidence="5">
    <location>
        <begin position="38"/>
        <end position="191"/>
    </location>
</feature>
<dbReference type="KEGG" id="ehx:EMIHUDRAFT_103987"/>
<name>A0A0D3IPM9_EMIH1</name>
<dbReference type="GO" id="GO:0033550">
    <property type="term" value="F:MAP kinase tyrosine phosphatase activity"/>
    <property type="evidence" value="ECO:0007669"/>
    <property type="project" value="TreeGrafter"/>
</dbReference>
<evidence type="ECO:0000313" key="7">
    <source>
        <dbReference type="EnsemblProtists" id="EOD13214"/>
    </source>
</evidence>
<keyword evidence="3" id="KW-0378">Hydrolase</keyword>
<dbReference type="SMART" id="SM00195">
    <property type="entry name" value="DSPc"/>
    <property type="match status" value="1"/>
</dbReference>
<evidence type="ECO:0000256" key="4">
    <source>
        <dbReference type="ARBA" id="ARBA00022912"/>
    </source>
</evidence>
<dbReference type="PROSITE" id="PS50056">
    <property type="entry name" value="TYR_PHOSPHATASE_2"/>
    <property type="match status" value="1"/>
</dbReference>
<dbReference type="EC" id="3.1.3.48" evidence="2"/>
<dbReference type="InterPro" id="IPR029021">
    <property type="entry name" value="Prot-tyrosine_phosphatase-like"/>
</dbReference>
<dbReference type="PaxDb" id="2903-EOD13214"/>
<accession>A0A0D3IPM9</accession>
<evidence type="ECO:0000313" key="8">
    <source>
        <dbReference type="Proteomes" id="UP000013827"/>
    </source>
</evidence>
<dbReference type="InterPro" id="IPR000387">
    <property type="entry name" value="Tyr_Pase_dom"/>
</dbReference>
<dbReference type="GO" id="GO:0005737">
    <property type="term" value="C:cytoplasm"/>
    <property type="evidence" value="ECO:0007669"/>
    <property type="project" value="TreeGrafter"/>
</dbReference>
<dbReference type="PANTHER" id="PTHR10159:SF519">
    <property type="entry name" value="DUAL SPECIFICITY PROTEIN PHOSPHATASE MPK3"/>
    <property type="match status" value="1"/>
</dbReference>
<dbReference type="GO" id="GO:0043409">
    <property type="term" value="P:negative regulation of MAPK cascade"/>
    <property type="evidence" value="ECO:0007669"/>
    <property type="project" value="TreeGrafter"/>
</dbReference>
<dbReference type="OMA" id="RFPIAHW"/>
<protein>
    <recommendedName>
        <fullName evidence="2">protein-tyrosine-phosphatase</fullName>
        <ecNumber evidence="2">3.1.3.48</ecNumber>
    </recommendedName>
</protein>
<keyword evidence="4" id="KW-0904">Protein phosphatase</keyword>
<dbReference type="HOGENOM" id="CLU_1104458_0_0_1"/>
<organism evidence="7 8">
    <name type="scientific">Emiliania huxleyi (strain CCMP1516)</name>
    <dbReference type="NCBI Taxonomy" id="280463"/>
    <lineage>
        <taxon>Eukaryota</taxon>
        <taxon>Haptista</taxon>
        <taxon>Haptophyta</taxon>
        <taxon>Prymnesiophyceae</taxon>
        <taxon>Isochrysidales</taxon>
        <taxon>Noelaerhabdaceae</taxon>
        <taxon>Emiliania</taxon>
    </lineage>
</organism>
<dbReference type="GO" id="GO:0017017">
    <property type="term" value="F:MAP kinase tyrosine/serine/threonine phosphatase activity"/>
    <property type="evidence" value="ECO:0007669"/>
    <property type="project" value="TreeGrafter"/>
</dbReference>
<dbReference type="eggNOG" id="KOG1717">
    <property type="taxonomic scope" value="Eukaryota"/>
</dbReference>
<dbReference type="InterPro" id="IPR000340">
    <property type="entry name" value="Dual-sp_phosphatase_cat-dom"/>
</dbReference>
<sequence length="252" mass="26675">MGDSSTEYYDQAARDLFAQLGLDRLGGVRAGAHYNSLDPIYARESGAAIFVGNDTAARSREMLARAGVTHVVNCTDNIPNYHEAGAAPLAYLRFNVSYWARHIGPEHESVLAFTQPLFAFIDEAHSAGGSVLVHCLAGAHRAGTTGVLCLMHYRRMSHSDALAMARRLRPAINPIGGLPGLLQRYEAAAARRGAAGEAAGDEVGEVVGAGRKAVFEARVKELFAAETARGTQANAAAASALQQAQSEQQTGQ</sequence>